<dbReference type="AlphaFoldDB" id="A0A9X9PS73"/>
<name>A0A9X9PS73_BLUGR</name>
<evidence type="ECO:0000313" key="1">
    <source>
        <dbReference type="EMBL" id="VCU41058.1"/>
    </source>
</evidence>
<organism evidence="1 2">
    <name type="scientific">Blumeria graminis f. sp. tritici</name>
    <dbReference type="NCBI Taxonomy" id="62690"/>
    <lineage>
        <taxon>Eukaryota</taxon>
        <taxon>Fungi</taxon>
        <taxon>Dikarya</taxon>
        <taxon>Ascomycota</taxon>
        <taxon>Pezizomycotina</taxon>
        <taxon>Leotiomycetes</taxon>
        <taxon>Erysiphales</taxon>
        <taxon>Erysiphaceae</taxon>
        <taxon>Blumeria</taxon>
    </lineage>
</organism>
<reference evidence="1 2" key="1">
    <citation type="submission" date="2018-08" db="EMBL/GenBank/DDBJ databases">
        <authorList>
            <person name="Muller C M."/>
        </authorList>
    </citation>
    <scope>NUCLEOTIDE SEQUENCE [LARGE SCALE GENOMIC DNA]</scope>
</reference>
<accession>A0A9X9PS73</accession>
<protein>
    <submittedName>
        <fullName evidence="1">Bgt-51497</fullName>
    </submittedName>
</protein>
<gene>
    <name evidence="1" type="ORF">BGT96224V316_LOCUS2305</name>
</gene>
<dbReference type="Proteomes" id="UP000324639">
    <property type="component" value="Chromosome Bgt_-04"/>
</dbReference>
<sequence length="316" mass="35793">MISCAFIFILRFLNPNKPLEKDSTVSSQYLEHLVIIGSDGGRSFYAGYDHLMPNGFPVPDLEYDLFATFSNKVEVGTNTRAYCSKTISAVKIAEILDDIVKTDKQHNQGLVPTDPKDQSCLDYMQKLLIDQDMGFKQPLISATTLSQEDKCSSNNLIRLAYRGLISVSGAFDFFAPQNDKAQLTVVMDKPTSLVNLMYTSDLHGIYIERNSNTLLLWYFGRLHIFKKYPKSPVWYPVTQIGSEKQNSAAILKFIRNYTGMIQKVDKALQELGSSNGLVELCRSIFCWAEWERTNDIQVAHISSVELRNYPDIVINI</sequence>
<keyword evidence="2" id="KW-1185">Reference proteome</keyword>
<evidence type="ECO:0000313" key="2">
    <source>
        <dbReference type="Proteomes" id="UP000324639"/>
    </source>
</evidence>
<proteinExistence type="predicted"/>
<dbReference type="EMBL" id="LR026987">
    <property type="protein sequence ID" value="VCU41058.1"/>
    <property type="molecule type" value="Genomic_DNA"/>
</dbReference>